<dbReference type="PIRSF" id="PIRSF016302">
    <property type="entry name" value="Man_a_manosd"/>
    <property type="match status" value="1"/>
</dbReference>
<keyword evidence="12" id="KW-0812">Transmembrane</keyword>
<dbReference type="STRING" id="45607.A0A2T0FID4"/>
<accession>A0A2T0FID4</accession>
<dbReference type="GO" id="GO:0008496">
    <property type="term" value="F:mannan endo-1,6-alpha-mannosidase activity"/>
    <property type="evidence" value="ECO:0007669"/>
    <property type="project" value="UniProtKB-UniRule"/>
</dbReference>
<dbReference type="InterPro" id="IPR008928">
    <property type="entry name" value="6-hairpin_glycosidase_sf"/>
</dbReference>
<gene>
    <name evidence="14" type="ORF">B9G98_02337</name>
</gene>
<evidence type="ECO:0000256" key="12">
    <source>
        <dbReference type="SAM" id="Phobius"/>
    </source>
</evidence>
<evidence type="ECO:0000313" key="15">
    <source>
        <dbReference type="Proteomes" id="UP000238350"/>
    </source>
</evidence>
<dbReference type="FunFam" id="1.50.10.20:FF:000006">
    <property type="entry name" value="Mannan endo-1,6-alpha-mannosidase"/>
    <property type="match status" value="1"/>
</dbReference>
<comment type="caution">
    <text evidence="14">The sequence shown here is derived from an EMBL/GenBank/DDBJ whole genome shotgun (WGS) entry which is preliminary data.</text>
</comment>
<dbReference type="Gene3D" id="1.50.10.20">
    <property type="match status" value="1"/>
</dbReference>
<keyword evidence="7 12" id="KW-0472">Membrane</keyword>
<organism evidence="14 15">
    <name type="scientific">Wickerhamiella sorbophila</name>
    <dbReference type="NCBI Taxonomy" id="45607"/>
    <lineage>
        <taxon>Eukaryota</taxon>
        <taxon>Fungi</taxon>
        <taxon>Dikarya</taxon>
        <taxon>Ascomycota</taxon>
        <taxon>Saccharomycotina</taxon>
        <taxon>Dipodascomycetes</taxon>
        <taxon>Dipodascales</taxon>
        <taxon>Trichomonascaceae</taxon>
        <taxon>Wickerhamiella</taxon>
    </lineage>
</organism>
<evidence type="ECO:0000256" key="1">
    <source>
        <dbReference type="ARBA" id="ARBA00001452"/>
    </source>
</evidence>
<proteinExistence type="inferred from homology"/>
<evidence type="ECO:0000256" key="7">
    <source>
        <dbReference type="ARBA" id="ARBA00023136"/>
    </source>
</evidence>
<dbReference type="EC" id="3.2.1.101" evidence="4 11"/>
<keyword evidence="15" id="KW-1185">Reference proteome</keyword>
<evidence type="ECO:0000313" key="14">
    <source>
        <dbReference type="EMBL" id="PRT54717.1"/>
    </source>
</evidence>
<dbReference type="AlphaFoldDB" id="A0A2T0FID4"/>
<dbReference type="GO" id="GO:0016052">
    <property type="term" value="P:carbohydrate catabolic process"/>
    <property type="evidence" value="ECO:0007669"/>
    <property type="project" value="InterPro"/>
</dbReference>
<dbReference type="GO" id="GO:0071555">
    <property type="term" value="P:cell wall organization"/>
    <property type="evidence" value="ECO:0007669"/>
    <property type="project" value="UniProtKB-KW"/>
</dbReference>
<dbReference type="OrthoDB" id="4187847at2759"/>
<evidence type="ECO:0000256" key="13">
    <source>
        <dbReference type="SAM" id="SignalP"/>
    </source>
</evidence>
<dbReference type="SUPFAM" id="SSF48208">
    <property type="entry name" value="Six-hairpin glycosidases"/>
    <property type="match status" value="1"/>
</dbReference>
<evidence type="ECO:0000256" key="5">
    <source>
        <dbReference type="ARBA" id="ARBA00022729"/>
    </source>
</evidence>
<name>A0A2T0FID4_9ASCO</name>
<dbReference type="GO" id="GO:0007117">
    <property type="term" value="P:budding cell bud growth"/>
    <property type="evidence" value="ECO:0007669"/>
    <property type="project" value="TreeGrafter"/>
</dbReference>
<dbReference type="Pfam" id="PF03663">
    <property type="entry name" value="Glyco_hydro_76"/>
    <property type="match status" value="1"/>
</dbReference>
<dbReference type="GO" id="GO:0012505">
    <property type="term" value="C:endomembrane system"/>
    <property type="evidence" value="ECO:0007669"/>
    <property type="project" value="UniProtKB-SubCell"/>
</dbReference>
<dbReference type="PANTHER" id="PTHR12145">
    <property type="entry name" value="MANNAN ENDO-1,6-ALPHA-MANNOSIDASE DCW1"/>
    <property type="match status" value="1"/>
</dbReference>
<evidence type="ECO:0000256" key="4">
    <source>
        <dbReference type="ARBA" id="ARBA00012350"/>
    </source>
</evidence>
<reference evidence="14 15" key="1">
    <citation type="submission" date="2017-04" db="EMBL/GenBank/DDBJ databases">
        <title>Genome sequencing of [Candida] sorbophila.</title>
        <authorList>
            <person name="Ahn J.O."/>
        </authorList>
    </citation>
    <scope>NUCLEOTIDE SEQUENCE [LARGE SCALE GENOMIC DNA]</scope>
    <source>
        <strain evidence="14 15">DS02</strain>
    </source>
</reference>
<keyword evidence="12" id="KW-1133">Transmembrane helix</keyword>
<comment type="subcellular location">
    <subcellularLocation>
        <location evidence="2">Endomembrane system</location>
    </subcellularLocation>
</comment>
<keyword evidence="10" id="KW-0961">Cell wall biogenesis/degradation</keyword>
<keyword evidence="6 11" id="KW-0378">Hydrolase</keyword>
<comment type="catalytic activity">
    <reaction evidence="1 11">
        <text>Random hydrolysis of (1-&gt;6)-alpha-D-mannosidic linkages in unbranched (1-&gt;6)-mannans.</text>
        <dbReference type="EC" id="3.2.1.101"/>
    </reaction>
</comment>
<comment type="similarity">
    <text evidence="3 11">Belongs to the glycosyl hydrolase 76 family.</text>
</comment>
<evidence type="ECO:0000256" key="6">
    <source>
        <dbReference type="ARBA" id="ARBA00022801"/>
    </source>
</evidence>
<keyword evidence="5 13" id="KW-0732">Signal</keyword>
<feature type="transmembrane region" description="Helical" evidence="12">
    <location>
        <begin position="454"/>
        <end position="475"/>
    </location>
</feature>
<evidence type="ECO:0000256" key="3">
    <source>
        <dbReference type="ARBA" id="ARBA00009699"/>
    </source>
</evidence>
<dbReference type="EMBL" id="NDIQ01000021">
    <property type="protein sequence ID" value="PRT54717.1"/>
    <property type="molecule type" value="Genomic_DNA"/>
</dbReference>
<dbReference type="GeneID" id="36516085"/>
<keyword evidence="8" id="KW-0325">Glycoprotein</keyword>
<evidence type="ECO:0000256" key="2">
    <source>
        <dbReference type="ARBA" id="ARBA00004308"/>
    </source>
</evidence>
<dbReference type="InterPro" id="IPR014480">
    <property type="entry name" value="Mannan-1_6-alpha_mannosidase"/>
</dbReference>
<evidence type="ECO:0000256" key="10">
    <source>
        <dbReference type="ARBA" id="ARBA00023316"/>
    </source>
</evidence>
<keyword evidence="9 11" id="KW-0326">Glycosidase</keyword>
<dbReference type="RefSeq" id="XP_024664662.1">
    <property type="nucleotide sequence ID" value="XM_024808894.1"/>
</dbReference>
<evidence type="ECO:0000256" key="9">
    <source>
        <dbReference type="ARBA" id="ARBA00023295"/>
    </source>
</evidence>
<evidence type="ECO:0000256" key="8">
    <source>
        <dbReference type="ARBA" id="ARBA00023180"/>
    </source>
</evidence>
<protein>
    <recommendedName>
        <fullName evidence="4 11">Mannan endo-1,6-alpha-mannosidase</fullName>
        <ecNumber evidence="4 11">3.2.1.101</ecNumber>
    </recommendedName>
</protein>
<evidence type="ECO:0000256" key="11">
    <source>
        <dbReference type="PIRNR" id="PIRNR016302"/>
    </source>
</evidence>
<feature type="chain" id="PRO_5015771047" description="Mannan endo-1,6-alpha-mannosidase" evidence="13">
    <location>
        <begin position="23"/>
        <end position="476"/>
    </location>
</feature>
<dbReference type="InterPro" id="IPR005198">
    <property type="entry name" value="Glyco_hydro_76"/>
</dbReference>
<dbReference type="PANTHER" id="PTHR12145:SF36">
    <property type="entry name" value="MANNAN ENDO-1,6-ALPHA-MANNOSIDASE DCW1"/>
    <property type="match status" value="1"/>
</dbReference>
<feature type="signal peptide" evidence="13">
    <location>
        <begin position="1"/>
        <end position="22"/>
    </location>
</feature>
<dbReference type="GO" id="GO:0009272">
    <property type="term" value="P:fungal-type cell wall biogenesis"/>
    <property type="evidence" value="ECO:0007669"/>
    <property type="project" value="TreeGrafter"/>
</dbReference>
<sequence>MKLVGFVPTALAVFAMFASVLGVELDITSATSIGKASALVAQGLMDYYTGNNSGNSPGMFSPPYYWWEAGVAWGTMLDYGFYNNNDTYNSLVHSSLLYQSGDYWNYMTFNQTSTEGNDDQAFWGISAMQAAEKNFTAPGKGWPKTWLYFAQATWNTMAARWDDKNCGGGLRWQIYTWNAGYDYKNMVSNGCLFHLAARLARFTENSTFVDWSEKIWDWAVSVKFIGPPINGSHDLRVIDGAPIAGNCTTLHPYEWTYNQGLMMAGCAYLYNYTGDAKWLNRLEDLWGRAQVFFSNGIMYEAACMPLNGGTVRCNNDQRCFKGIFSRFLGLTMLMVPQMYDEIMPFIKTSAEAAAQSCSGGTDGHTCGLDWTVHKWDGYYGLGEQICALDTFNTLLISSKPAAYTARELYGPPTTDSSTNDNNNGTNSVYGYGNAGLNSSTVTAQVLNIDTADKAGAGILTAVVVIFMICGSAWLIL</sequence>
<dbReference type="Proteomes" id="UP000238350">
    <property type="component" value="Unassembled WGS sequence"/>
</dbReference>